<comment type="caution">
    <text evidence="1">The sequence shown here is derived from an EMBL/GenBank/DDBJ whole genome shotgun (WGS) entry which is preliminary data.</text>
</comment>
<dbReference type="EMBL" id="CAUJNA010003638">
    <property type="protein sequence ID" value="CAJ1406642.1"/>
    <property type="molecule type" value="Genomic_DNA"/>
</dbReference>
<proteinExistence type="predicted"/>
<keyword evidence="2" id="KW-1185">Reference proteome</keyword>
<accession>A0AA36NGX2</accession>
<reference evidence="1" key="1">
    <citation type="submission" date="2023-08" db="EMBL/GenBank/DDBJ databases">
        <authorList>
            <person name="Chen Y."/>
            <person name="Shah S."/>
            <person name="Dougan E. K."/>
            <person name="Thang M."/>
            <person name="Chan C."/>
        </authorList>
    </citation>
    <scope>NUCLEOTIDE SEQUENCE</scope>
</reference>
<protein>
    <submittedName>
        <fullName evidence="1">Uncharacterized protein</fullName>
    </submittedName>
</protein>
<gene>
    <name evidence="1" type="ORF">EVOR1521_LOCUS28548</name>
</gene>
<dbReference type="Proteomes" id="UP001178507">
    <property type="component" value="Unassembled WGS sequence"/>
</dbReference>
<evidence type="ECO:0000313" key="1">
    <source>
        <dbReference type="EMBL" id="CAJ1406642.1"/>
    </source>
</evidence>
<name>A0AA36NGX2_9DINO</name>
<evidence type="ECO:0000313" key="2">
    <source>
        <dbReference type="Proteomes" id="UP001178507"/>
    </source>
</evidence>
<sequence>MEQPEEDIRRLALNRIRSLTRESSQDVTLVHADAVKSKTTLTAEAQTRFLPYVALGTGVSFRDWSKAWLAAREAEELSFGSYALPSYSDREAGWTDAPMSSSEATEWLREFLQTAGAQPAELSRVGSHSCKSTMLTWAGRSVQVKFSQDERRLLGHHLIPGDRSMLTYSREAYTTLYGMVLAMYRLIESGEFDPDMTAVSRVLDCASAISQLAARETFRVQEEPQDCVIHRLSGVVHIVRLFYESHTLALSDLKQRVEAGPDQVMPSNKLVDQFVEMLESGVLVYLPPDACASRAQEIQCVKKDAAISLDGAGTLRLQSRSADPVVDAGTEVKLRAAWLRRSLAMDQAGLSTFQAVERWVQYLMQQLCKDQPKNFSRVTLQQIVECDKQLFTMASIETMGTLAAPPSGEKPLDAAIWLSARDQARVDSANILYSLTLEIALHCLQHNIVVSIENPKATKWLSTPRVYAALQAVCQNDHEHAPFGVTDSALWRRKALLAKDQGAVKPDHFKHLEDTAREGTEGKLRPIDDALECQLNSAYSTTLHLQLQDTDFVTALALEISKRVCQGRQRSRPTKQMNEPQSCWTYLDGATRRQALRRLSPFTDCSDTPVAILQDVSSCKPVQTSSDGAWKNRQTRNTSGGIGAVVVDQATDTRRVLSGEVPCELAELWSESVGLQAICEVELLAVVALREILGESLRDRRVIFWVDNESARFGLIKGISKSLPMQNLLHQFCELELGIPCFQWYERVPSASNCADGPSRQNSTEVCAWLGLQGPEPFEVPARLIQALVSE</sequence>
<dbReference type="AlphaFoldDB" id="A0AA36NGX2"/>
<organism evidence="1 2">
    <name type="scientific">Effrenium voratum</name>
    <dbReference type="NCBI Taxonomy" id="2562239"/>
    <lineage>
        <taxon>Eukaryota</taxon>
        <taxon>Sar</taxon>
        <taxon>Alveolata</taxon>
        <taxon>Dinophyceae</taxon>
        <taxon>Suessiales</taxon>
        <taxon>Symbiodiniaceae</taxon>
        <taxon>Effrenium</taxon>
    </lineage>
</organism>